<dbReference type="PANTHER" id="PTHR30465:SF0">
    <property type="entry name" value="OLIGOPEPTIDE TRANSPORT SYSTEM PERMEASE PROTEIN APPB"/>
    <property type="match status" value="1"/>
</dbReference>
<dbReference type="GO" id="GO:0005886">
    <property type="term" value="C:plasma membrane"/>
    <property type="evidence" value="ECO:0007669"/>
    <property type="project" value="UniProtKB-SubCell"/>
</dbReference>
<dbReference type="SUPFAM" id="SSF161098">
    <property type="entry name" value="MetI-like"/>
    <property type="match status" value="1"/>
</dbReference>
<dbReference type="Proteomes" id="UP001224428">
    <property type="component" value="Unassembled WGS sequence"/>
</dbReference>
<dbReference type="RefSeq" id="WP_283827184.1">
    <property type="nucleotide sequence ID" value="NZ_JASDDP010000011.1"/>
</dbReference>
<protein>
    <submittedName>
        <fullName evidence="9">ABC transporter permease</fullName>
    </submittedName>
</protein>
<reference evidence="9" key="1">
    <citation type="submission" date="2023-05" db="EMBL/GenBank/DDBJ databases">
        <title>Mycoplasma phocimorsus sp. nov., isolated from Scandinavian patients with seal finger or septic arthritis after contact with seals.</title>
        <authorList>
            <person name="Skafte-Holm A."/>
            <person name="Pedersen T.R."/>
            <person name="Froelund M."/>
            <person name="Stegger M."/>
            <person name="Qvortrup K."/>
            <person name="Michaels D.L."/>
            <person name="Brown D.R."/>
            <person name="Jensen J.S."/>
        </authorList>
    </citation>
    <scope>NUCLEOTIDE SEQUENCE</scope>
    <source>
        <strain evidence="9">M5725</strain>
    </source>
</reference>
<feature type="transmembrane region" description="Helical" evidence="7">
    <location>
        <begin position="153"/>
        <end position="178"/>
    </location>
</feature>
<evidence type="ECO:0000259" key="8">
    <source>
        <dbReference type="PROSITE" id="PS50928"/>
    </source>
</evidence>
<dbReference type="InterPro" id="IPR035906">
    <property type="entry name" value="MetI-like_sf"/>
</dbReference>
<keyword evidence="10" id="KW-1185">Reference proteome</keyword>
<dbReference type="Pfam" id="PF00528">
    <property type="entry name" value="BPD_transp_1"/>
    <property type="match status" value="1"/>
</dbReference>
<feature type="transmembrane region" description="Helical" evidence="7">
    <location>
        <begin position="335"/>
        <end position="360"/>
    </location>
</feature>
<feature type="transmembrane region" description="Helical" evidence="7">
    <location>
        <begin position="190"/>
        <end position="212"/>
    </location>
</feature>
<evidence type="ECO:0000256" key="4">
    <source>
        <dbReference type="ARBA" id="ARBA00022692"/>
    </source>
</evidence>
<evidence type="ECO:0000256" key="7">
    <source>
        <dbReference type="RuleBase" id="RU363032"/>
    </source>
</evidence>
<dbReference type="InterPro" id="IPR000515">
    <property type="entry name" value="MetI-like"/>
</dbReference>
<feature type="transmembrane region" description="Helical" evidence="7">
    <location>
        <begin position="232"/>
        <end position="253"/>
    </location>
</feature>
<evidence type="ECO:0000313" key="10">
    <source>
        <dbReference type="Proteomes" id="UP001224428"/>
    </source>
</evidence>
<dbReference type="CDD" id="cd06261">
    <property type="entry name" value="TM_PBP2"/>
    <property type="match status" value="1"/>
</dbReference>
<evidence type="ECO:0000256" key="1">
    <source>
        <dbReference type="ARBA" id="ARBA00004651"/>
    </source>
</evidence>
<evidence type="ECO:0000313" key="9">
    <source>
        <dbReference type="EMBL" id="MDJ1645685.1"/>
    </source>
</evidence>
<keyword evidence="4 7" id="KW-0812">Transmembrane</keyword>
<comment type="similarity">
    <text evidence="7">Belongs to the binding-protein-dependent transport system permease family.</text>
</comment>
<name>A0AAJ1UWQ1_9MOLU</name>
<feature type="transmembrane region" description="Helical" evidence="7">
    <location>
        <begin position="293"/>
        <end position="315"/>
    </location>
</feature>
<dbReference type="PROSITE" id="PS50928">
    <property type="entry name" value="ABC_TM1"/>
    <property type="match status" value="1"/>
</dbReference>
<accession>A0AAJ1UWQ1</accession>
<feature type="transmembrane region" description="Helical" evidence="7">
    <location>
        <begin position="9"/>
        <end position="30"/>
    </location>
</feature>
<feature type="domain" description="ABC transmembrane type-1" evidence="8">
    <location>
        <begin position="151"/>
        <end position="358"/>
    </location>
</feature>
<dbReference type="EMBL" id="JASDDP010000011">
    <property type="protein sequence ID" value="MDJ1645685.1"/>
    <property type="molecule type" value="Genomic_DNA"/>
</dbReference>
<proteinExistence type="inferred from homology"/>
<evidence type="ECO:0000256" key="3">
    <source>
        <dbReference type="ARBA" id="ARBA00022475"/>
    </source>
</evidence>
<gene>
    <name evidence="9" type="ORF">QLQ80_01080</name>
</gene>
<comment type="subcellular location">
    <subcellularLocation>
        <location evidence="1 7">Cell membrane</location>
        <topology evidence="1 7">Multi-pass membrane protein</topology>
    </subcellularLocation>
</comment>
<keyword evidence="3" id="KW-1003">Cell membrane</keyword>
<evidence type="ECO:0000256" key="6">
    <source>
        <dbReference type="ARBA" id="ARBA00023136"/>
    </source>
</evidence>
<dbReference type="AlphaFoldDB" id="A0AAJ1UWQ1"/>
<dbReference type="Gene3D" id="1.10.3720.10">
    <property type="entry name" value="MetI-like"/>
    <property type="match status" value="1"/>
</dbReference>
<organism evidence="9 10">
    <name type="scientific">Mycoplasma phocimorsus</name>
    <dbReference type="NCBI Taxonomy" id="3045839"/>
    <lineage>
        <taxon>Bacteria</taxon>
        <taxon>Bacillati</taxon>
        <taxon>Mycoplasmatota</taxon>
        <taxon>Mollicutes</taxon>
        <taxon>Mycoplasmataceae</taxon>
        <taxon>Mycoplasma</taxon>
    </lineage>
</organism>
<keyword evidence="2 7" id="KW-0813">Transport</keyword>
<keyword evidence="6 7" id="KW-0472">Membrane</keyword>
<dbReference type="PANTHER" id="PTHR30465">
    <property type="entry name" value="INNER MEMBRANE ABC TRANSPORTER"/>
    <property type="match status" value="1"/>
</dbReference>
<sequence>MFKYILKRLMLAILTMLIIIVVVYTVTALFQKDPFVSLEDAGNNANIKEENLKLANTYFLKDKSGAWVPVLDRLALYLFGNKFFGMPIYFRASTQELFQTISVTGTPQTETIYGIFEGNPGPIFLPENAPGINIAEISVDQQIPLLFFRPLKYTIGVTLPSFIISAILGVTLGVVAGYKRGKFLDTFINSASLLFVAIPSFVLAPLIIKWGLALGFPPSYLPIGEYTLAEVIKSYIPIIFIISISSLSGYIIYTRNQVVTVLNSNYVLIAKSKGLNQSQIFFKYVLRNISIPLVAIIIPSYIILLSGSIVIERYWNIPGTSTIIVNSFQKGETNIIMFNVIFFSLLSVFTAIIVDVAVAIMDPRIKYSSDTPNSLIKRFHAWKIRKQKIKEFKMNSLQQKGEIDV</sequence>
<evidence type="ECO:0000256" key="5">
    <source>
        <dbReference type="ARBA" id="ARBA00022989"/>
    </source>
</evidence>
<keyword evidence="5 7" id="KW-1133">Transmembrane helix</keyword>
<dbReference type="GO" id="GO:0055085">
    <property type="term" value="P:transmembrane transport"/>
    <property type="evidence" value="ECO:0007669"/>
    <property type="project" value="InterPro"/>
</dbReference>
<comment type="caution">
    <text evidence="9">The sequence shown here is derived from an EMBL/GenBank/DDBJ whole genome shotgun (WGS) entry which is preliminary data.</text>
</comment>
<evidence type="ECO:0000256" key="2">
    <source>
        <dbReference type="ARBA" id="ARBA00022448"/>
    </source>
</evidence>